<dbReference type="InterPro" id="IPR023210">
    <property type="entry name" value="NADP_OxRdtase_dom"/>
</dbReference>
<protein>
    <submittedName>
        <fullName evidence="1">Aldo/keto reductase</fullName>
    </submittedName>
</protein>
<gene>
    <name evidence="1" type="ORF">A4W93_24885</name>
</gene>
<evidence type="ECO:0000313" key="2">
    <source>
        <dbReference type="Proteomes" id="UP000193427"/>
    </source>
</evidence>
<dbReference type="GO" id="GO:0016491">
    <property type="term" value="F:oxidoreductase activity"/>
    <property type="evidence" value="ECO:0007669"/>
    <property type="project" value="InterPro"/>
</dbReference>
<dbReference type="Gene3D" id="3.20.20.100">
    <property type="entry name" value="NADP-dependent oxidoreductase domain"/>
    <property type="match status" value="1"/>
</dbReference>
<dbReference type="EMBL" id="CP015118">
    <property type="protein sequence ID" value="ARN22885.1"/>
    <property type="molecule type" value="Genomic_DNA"/>
</dbReference>
<keyword evidence="2" id="KW-1185">Reference proteome</keyword>
<dbReference type="PANTHER" id="PTHR43638:SF3">
    <property type="entry name" value="ALDEHYDE REDUCTASE"/>
    <property type="match status" value="1"/>
</dbReference>
<dbReference type="SUPFAM" id="SSF51430">
    <property type="entry name" value="NAD(P)-linked oxidoreductase"/>
    <property type="match status" value="1"/>
</dbReference>
<dbReference type="InterPro" id="IPR020471">
    <property type="entry name" value="AKR"/>
</dbReference>
<evidence type="ECO:0000313" key="1">
    <source>
        <dbReference type="EMBL" id="ARN22885.1"/>
    </source>
</evidence>
<dbReference type="PANTHER" id="PTHR43638">
    <property type="entry name" value="OXIDOREDUCTASE, ALDO/KETO REDUCTASE FAMILY PROTEIN"/>
    <property type="match status" value="1"/>
</dbReference>
<dbReference type="RefSeq" id="WP_085753193.1">
    <property type="nucleotide sequence ID" value="NZ_BSPR01000015.1"/>
</dbReference>
<dbReference type="KEGG" id="rgu:A4W93_24885"/>
<dbReference type="PRINTS" id="PR00069">
    <property type="entry name" value="ALDKETRDTASE"/>
</dbReference>
<reference evidence="1 2" key="1">
    <citation type="submission" date="2016-04" db="EMBL/GenBank/DDBJ databases">
        <title>Complete genome sequence of natural rubber-degrading, novel Gram-negative bacterium, Rhizobacter gummiphilus strain NS21.</title>
        <authorList>
            <person name="Tabata M."/>
            <person name="Kasai D."/>
            <person name="Fukuda M."/>
        </authorList>
    </citation>
    <scope>NUCLEOTIDE SEQUENCE [LARGE SCALE GENOMIC DNA]</scope>
    <source>
        <strain evidence="1 2">NS21</strain>
    </source>
</reference>
<name>A0A1W6LF49_9BURK</name>
<accession>A0A1W6LF49</accession>
<organism evidence="1 2">
    <name type="scientific">Piscinibacter gummiphilus</name>
    <dbReference type="NCBI Taxonomy" id="946333"/>
    <lineage>
        <taxon>Bacteria</taxon>
        <taxon>Pseudomonadati</taxon>
        <taxon>Pseudomonadota</taxon>
        <taxon>Betaproteobacteria</taxon>
        <taxon>Burkholderiales</taxon>
        <taxon>Sphaerotilaceae</taxon>
        <taxon>Piscinibacter</taxon>
    </lineage>
</organism>
<dbReference type="STRING" id="946333.A4W93_24885"/>
<dbReference type="OrthoDB" id="9772407at2"/>
<dbReference type="InterPro" id="IPR036812">
    <property type="entry name" value="NAD(P)_OxRdtase_dom_sf"/>
</dbReference>
<proteinExistence type="predicted"/>
<dbReference type="Proteomes" id="UP000193427">
    <property type="component" value="Chromosome"/>
</dbReference>
<dbReference type="AlphaFoldDB" id="A0A1W6LF49"/>
<dbReference type="PIRSF" id="PIRSF000097">
    <property type="entry name" value="AKR"/>
    <property type="match status" value="1"/>
</dbReference>
<dbReference type="Pfam" id="PF00248">
    <property type="entry name" value="Aldo_ket_red"/>
    <property type="match status" value="1"/>
</dbReference>
<sequence length="285" mass="30908">MRTVSLRSGARVPALGLGTWGLGEDPGRRPADVRAVRSALDLGYRLIDTAEMYGEGGAEEVVGQALAEAIRTGVLAREDVFVVTKVYPHNASRRGTVEACERSLRRLGLDHVDLYLLHWPGQHPLAHTVAAMRELVGAGRVSHWGVSNFDVDDLRELEEVGGDGPACATNQVYFSMTERGPEFSLLPWLRDRRMPLMAYSPIDQGALAQDDAVAAVAERHGVSAAQVALAWVLSREGAFAIPKAAKEAHQRENLAAASLVLTEDDLADLDEAHPAPRRKQPLAML</sequence>